<comment type="caution">
    <text evidence="2">The sequence shown here is derived from an EMBL/GenBank/DDBJ whole genome shotgun (WGS) entry which is preliminary data.</text>
</comment>
<dbReference type="InterPro" id="IPR027056">
    <property type="entry name" value="Gluconate_2DH_su3"/>
</dbReference>
<feature type="region of interest" description="Disordered" evidence="1">
    <location>
        <begin position="157"/>
        <end position="179"/>
    </location>
</feature>
<dbReference type="Pfam" id="PF13618">
    <property type="entry name" value="Gluconate_2-dh3"/>
    <property type="match status" value="1"/>
</dbReference>
<dbReference type="Proteomes" id="UP000628840">
    <property type="component" value="Unassembled WGS sequence"/>
</dbReference>
<accession>A0A830EX63</accession>
<dbReference type="EMBL" id="BMPF01000003">
    <property type="protein sequence ID" value="GGL38483.1"/>
    <property type="molecule type" value="Genomic_DNA"/>
</dbReference>
<gene>
    <name evidence="2" type="ORF">GCM10009037_22640</name>
</gene>
<name>A0A830EX63_9EURY</name>
<dbReference type="RefSeq" id="WP_188883856.1">
    <property type="nucleotide sequence ID" value="NZ_BMPF01000003.1"/>
</dbReference>
<evidence type="ECO:0008006" key="4">
    <source>
        <dbReference type="Google" id="ProtNLM"/>
    </source>
</evidence>
<dbReference type="NCBIfam" id="TIGR01409">
    <property type="entry name" value="TAT_signal_seq"/>
    <property type="match status" value="1"/>
</dbReference>
<keyword evidence="3" id="KW-1185">Reference proteome</keyword>
<dbReference type="InterPro" id="IPR019546">
    <property type="entry name" value="TAT_signal_bac_arc"/>
</dbReference>
<reference evidence="2 3" key="1">
    <citation type="journal article" date="2019" name="Int. J. Syst. Evol. Microbiol.">
        <title>The Global Catalogue of Microorganisms (GCM) 10K type strain sequencing project: providing services to taxonomists for standard genome sequencing and annotation.</title>
        <authorList>
            <consortium name="The Broad Institute Genomics Platform"/>
            <consortium name="The Broad Institute Genome Sequencing Center for Infectious Disease"/>
            <person name="Wu L."/>
            <person name="Ma J."/>
        </authorList>
    </citation>
    <scope>NUCLEOTIDE SEQUENCE [LARGE SCALE GENOMIC DNA]</scope>
    <source>
        <strain evidence="2 3">JCM 19585</strain>
    </source>
</reference>
<organism evidence="2 3">
    <name type="scientific">Halarchaeum grantii</name>
    <dbReference type="NCBI Taxonomy" id="1193105"/>
    <lineage>
        <taxon>Archaea</taxon>
        <taxon>Methanobacteriati</taxon>
        <taxon>Methanobacteriota</taxon>
        <taxon>Stenosarchaea group</taxon>
        <taxon>Halobacteria</taxon>
        <taxon>Halobacteriales</taxon>
        <taxon>Halobacteriaceae</taxon>
    </lineage>
</organism>
<proteinExistence type="predicted"/>
<dbReference type="AlphaFoldDB" id="A0A830EX63"/>
<evidence type="ECO:0000313" key="3">
    <source>
        <dbReference type="Proteomes" id="UP000628840"/>
    </source>
</evidence>
<protein>
    <recommendedName>
        <fullName evidence="4">Tat (Twin-arginine translocation) pathway signal sequence</fullName>
    </recommendedName>
</protein>
<sequence>MELSRRDAIAALAAAGIGVGGAAVYTVSDDRPPDGGGEPTPDEPIGTLVSLADVLYPSSVEGTAEFVETYATGRFEDDDAHRSQVVDAVAVLDSRAEAEAGAAFRHLSVEERDDVLRALGQRHADPDPDGNDRQRVRYYLVNDLLYALFSSPKGGAIAGTENPAGYPGGLGAYQQEPSL</sequence>
<evidence type="ECO:0000313" key="2">
    <source>
        <dbReference type="EMBL" id="GGL38483.1"/>
    </source>
</evidence>
<evidence type="ECO:0000256" key="1">
    <source>
        <dbReference type="SAM" id="MobiDB-lite"/>
    </source>
</evidence>
<dbReference type="OrthoDB" id="198474at2157"/>